<evidence type="ECO:0000313" key="3">
    <source>
        <dbReference type="Proteomes" id="UP000323876"/>
    </source>
</evidence>
<feature type="domain" description="Serine aminopeptidase S33" evidence="1">
    <location>
        <begin position="24"/>
        <end position="265"/>
    </location>
</feature>
<dbReference type="EMBL" id="VXLC01000057">
    <property type="protein sequence ID" value="KAA8877203.1"/>
    <property type="molecule type" value="Genomic_DNA"/>
</dbReference>
<dbReference type="SUPFAM" id="SSF53474">
    <property type="entry name" value="alpha/beta-Hydrolases"/>
    <property type="match status" value="1"/>
</dbReference>
<accession>A0A5N0DKD1</accession>
<dbReference type="RefSeq" id="WP_150408451.1">
    <property type="nucleotide sequence ID" value="NZ_VXLC01000057.1"/>
</dbReference>
<name>A0A5N0DKD1_9NOCA</name>
<dbReference type="PANTHER" id="PTHR11614">
    <property type="entry name" value="PHOSPHOLIPASE-RELATED"/>
    <property type="match status" value="1"/>
</dbReference>
<protein>
    <submittedName>
        <fullName evidence="2">Alpha/beta hydrolase</fullName>
    </submittedName>
</protein>
<dbReference type="InterPro" id="IPR022742">
    <property type="entry name" value="Hydrolase_4"/>
</dbReference>
<dbReference type="InterPro" id="IPR051044">
    <property type="entry name" value="MAG_DAG_Lipase"/>
</dbReference>
<dbReference type="Gene3D" id="3.40.50.1820">
    <property type="entry name" value="alpha/beta hydrolase"/>
    <property type="match status" value="1"/>
</dbReference>
<comment type="caution">
    <text evidence="2">The sequence shown here is derived from an EMBL/GenBank/DDBJ whole genome shotgun (WGS) entry which is preliminary data.</text>
</comment>
<proteinExistence type="predicted"/>
<organism evidence="2 3">
    <name type="scientific">Nocardia colli</name>
    <dbReference type="NCBI Taxonomy" id="2545717"/>
    <lineage>
        <taxon>Bacteria</taxon>
        <taxon>Bacillati</taxon>
        <taxon>Actinomycetota</taxon>
        <taxon>Actinomycetes</taxon>
        <taxon>Mycobacteriales</taxon>
        <taxon>Nocardiaceae</taxon>
        <taxon>Nocardia</taxon>
    </lineage>
</organism>
<keyword evidence="3" id="KW-1185">Reference proteome</keyword>
<keyword evidence="2" id="KW-0378">Hydrolase</keyword>
<dbReference type="Proteomes" id="UP000323876">
    <property type="component" value="Unassembled WGS sequence"/>
</dbReference>
<gene>
    <name evidence="2" type="ORF">F3087_45550</name>
</gene>
<reference evidence="2 3" key="1">
    <citation type="submission" date="2019-09" db="EMBL/GenBank/DDBJ databases">
        <authorList>
            <person name="Wang X."/>
        </authorList>
    </citation>
    <scope>NUCLEOTIDE SEQUENCE [LARGE SCALE GENOMIC DNA]</scope>
    <source>
        <strain evidence="2 3">CICC 11023</strain>
    </source>
</reference>
<dbReference type="GO" id="GO:0016787">
    <property type="term" value="F:hydrolase activity"/>
    <property type="evidence" value="ECO:0007669"/>
    <property type="project" value="UniProtKB-KW"/>
</dbReference>
<dbReference type="OrthoDB" id="9806902at2"/>
<sequence length="282" mass="30981">MFTFSSSDRTIIHVQEWLPADRAPIGVAQIAHGMGEYAARYHSLAEKLTGRGYAVYADDHRGHGHSIAGQPGELGADGWNLLVEDLVTLTKLLRAKHSGLPVVLFGHSLGSFAVQQYILDHADLIDGVVLCGTTAVDQLFVMIAESGADLLELFNARFQPTRTTADWLSRDEEQVDAYLAHPWCGFEIDAANMASLASVAAERLAKPATVPADLPLYIMVGDQDPLNDELRLSELLLTRYRAAGLTDLTYRVYPGARHEILNETNRDQVEDDLIAWITRAAT</sequence>
<dbReference type="AlphaFoldDB" id="A0A5N0DKD1"/>
<dbReference type="InterPro" id="IPR029058">
    <property type="entry name" value="AB_hydrolase_fold"/>
</dbReference>
<evidence type="ECO:0000313" key="2">
    <source>
        <dbReference type="EMBL" id="KAA8877203.1"/>
    </source>
</evidence>
<dbReference type="Pfam" id="PF12146">
    <property type="entry name" value="Hydrolase_4"/>
    <property type="match status" value="1"/>
</dbReference>
<evidence type="ECO:0000259" key="1">
    <source>
        <dbReference type="Pfam" id="PF12146"/>
    </source>
</evidence>